<accession>A0ABW5KZD0</accession>
<dbReference type="InterPro" id="IPR032710">
    <property type="entry name" value="NTF2-like_dom_sf"/>
</dbReference>
<proteinExistence type="predicted"/>
<dbReference type="RefSeq" id="WP_210355926.1">
    <property type="nucleotide sequence ID" value="NZ_JAEQMU010000006.1"/>
</dbReference>
<feature type="chain" id="PRO_5046597950" evidence="1">
    <location>
        <begin position="23"/>
        <end position="140"/>
    </location>
</feature>
<comment type="caution">
    <text evidence="2">The sequence shown here is derived from an EMBL/GenBank/DDBJ whole genome shotgun (WGS) entry which is preliminary data.</text>
</comment>
<dbReference type="Gene3D" id="3.10.450.50">
    <property type="match status" value="1"/>
</dbReference>
<dbReference type="Pfam" id="PF12893">
    <property type="entry name" value="Lumazine_bd_2"/>
    <property type="match status" value="1"/>
</dbReference>
<protein>
    <submittedName>
        <fullName evidence="2">Nuclear transport factor 2 family protein</fullName>
    </submittedName>
</protein>
<evidence type="ECO:0000313" key="2">
    <source>
        <dbReference type="EMBL" id="MFD2554276.1"/>
    </source>
</evidence>
<reference evidence="3" key="1">
    <citation type="journal article" date="2019" name="Int. J. Syst. Evol. Microbiol.">
        <title>The Global Catalogue of Microorganisms (GCM) 10K type strain sequencing project: providing services to taxonomists for standard genome sequencing and annotation.</title>
        <authorList>
            <consortium name="The Broad Institute Genomics Platform"/>
            <consortium name="The Broad Institute Genome Sequencing Center for Infectious Disease"/>
            <person name="Wu L."/>
            <person name="Ma J."/>
        </authorList>
    </citation>
    <scope>NUCLEOTIDE SEQUENCE [LARGE SCALE GENOMIC DNA]</scope>
    <source>
        <strain evidence="3">KCTC 52298</strain>
    </source>
</reference>
<sequence length="140" mass="15834">MKTTITTIATAFIMMLSLNSFATNANPLKNLNTSKIIATYLEVTALGAPELHKYLFADDFQYMNATDKKTYGKREYTAFLKANKGLRYDCETSYEILDECGKACIAKVSMKFKNFTRVDYVTLSQGTDNWKVSKVVTTYP</sequence>
<evidence type="ECO:0000256" key="1">
    <source>
        <dbReference type="SAM" id="SignalP"/>
    </source>
</evidence>
<dbReference type="Proteomes" id="UP001597440">
    <property type="component" value="Unassembled WGS sequence"/>
</dbReference>
<dbReference type="EMBL" id="JBHULD010000008">
    <property type="protein sequence ID" value="MFD2554276.1"/>
    <property type="molecule type" value="Genomic_DNA"/>
</dbReference>
<feature type="signal peptide" evidence="1">
    <location>
        <begin position="1"/>
        <end position="22"/>
    </location>
</feature>
<dbReference type="SUPFAM" id="SSF54427">
    <property type="entry name" value="NTF2-like"/>
    <property type="match status" value="1"/>
</dbReference>
<keyword evidence="3" id="KW-1185">Reference proteome</keyword>
<name>A0ABW5KZD0_9SPHI</name>
<organism evidence="2 3">
    <name type="scientific">Sphingobacterium tabacisoli</name>
    <dbReference type="NCBI Taxonomy" id="2044855"/>
    <lineage>
        <taxon>Bacteria</taxon>
        <taxon>Pseudomonadati</taxon>
        <taxon>Bacteroidota</taxon>
        <taxon>Sphingobacteriia</taxon>
        <taxon>Sphingobacteriales</taxon>
        <taxon>Sphingobacteriaceae</taxon>
        <taxon>Sphingobacterium</taxon>
    </lineage>
</organism>
<dbReference type="InterPro" id="IPR039437">
    <property type="entry name" value="FrzH/put_lumazine-bd"/>
</dbReference>
<evidence type="ECO:0000313" key="3">
    <source>
        <dbReference type="Proteomes" id="UP001597440"/>
    </source>
</evidence>
<gene>
    <name evidence="2" type="ORF">ACFSQW_07735</name>
</gene>
<keyword evidence="1" id="KW-0732">Signal</keyword>